<evidence type="ECO:0000313" key="2">
    <source>
        <dbReference type="EMBL" id="ACZ09836.1"/>
    </source>
</evidence>
<dbReference type="Pfam" id="PF24024">
    <property type="entry name" value="DUF7336"/>
    <property type="match status" value="1"/>
</dbReference>
<dbReference type="Proteomes" id="UP000000845">
    <property type="component" value="Chromosome"/>
</dbReference>
<name>D1ANN2_SEBTE</name>
<dbReference type="HOGENOM" id="CLU_183116_1_0_0"/>
<evidence type="ECO:0000259" key="1">
    <source>
        <dbReference type="Pfam" id="PF24024"/>
    </source>
</evidence>
<dbReference type="AlphaFoldDB" id="D1ANN2"/>
<reference evidence="2 3" key="2">
    <citation type="journal article" date="2010" name="Stand. Genomic Sci.">
        <title>Complete genome sequence of Sebaldella termitidis type strain (NCTC 11300).</title>
        <authorList>
            <person name="Harmon-Smith M."/>
            <person name="Celia L."/>
            <person name="Chertkov O."/>
            <person name="Lapidus A."/>
            <person name="Copeland A."/>
            <person name="Glavina Del Rio T."/>
            <person name="Nolan M."/>
            <person name="Lucas S."/>
            <person name="Tice H."/>
            <person name="Cheng J.F."/>
            <person name="Han C."/>
            <person name="Detter J.C."/>
            <person name="Bruce D."/>
            <person name="Goodwin L."/>
            <person name="Pitluck S."/>
            <person name="Pati A."/>
            <person name="Liolios K."/>
            <person name="Ivanova N."/>
            <person name="Mavromatis K."/>
            <person name="Mikhailova N."/>
            <person name="Chen A."/>
            <person name="Palaniappan K."/>
            <person name="Land M."/>
            <person name="Hauser L."/>
            <person name="Chang Y.J."/>
            <person name="Jeffries C.D."/>
            <person name="Brettin T."/>
            <person name="Goker M."/>
            <person name="Beck B."/>
            <person name="Bristow J."/>
            <person name="Eisen J.A."/>
            <person name="Markowitz V."/>
            <person name="Hugenholtz P."/>
            <person name="Kyrpides N.C."/>
            <person name="Klenk H.P."/>
            <person name="Chen F."/>
        </authorList>
    </citation>
    <scope>NUCLEOTIDE SEQUENCE [LARGE SCALE GENOMIC DNA]</scope>
    <source>
        <strain evidence="3">ATCC 33386 / NCTC 11300</strain>
    </source>
</reference>
<gene>
    <name evidence="2" type="ordered locus">Sterm_2993</name>
</gene>
<accession>D1ANN2</accession>
<keyword evidence="3" id="KW-1185">Reference proteome</keyword>
<dbReference type="KEGG" id="str:Sterm_2993"/>
<feature type="domain" description="DUF7336" evidence="1">
    <location>
        <begin position="2"/>
        <end position="63"/>
    </location>
</feature>
<dbReference type="InterPro" id="IPR055760">
    <property type="entry name" value="DUF7336"/>
</dbReference>
<sequence>MVYFLTHTRKAEKNLIERKYIGICSTLEKAEEKVQEYVKYEGFERFPNGFKIKKYIIDGKKDNREFKKVYLLG</sequence>
<evidence type="ECO:0000313" key="3">
    <source>
        <dbReference type="Proteomes" id="UP000000845"/>
    </source>
</evidence>
<protein>
    <recommendedName>
        <fullName evidence="1">DUF7336 domain-containing protein</fullName>
    </recommendedName>
</protein>
<reference evidence="3" key="1">
    <citation type="submission" date="2009-09" db="EMBL/GenBank/DDBJ databases">
        <title>The complete chromosome of Sebaldella termitidis ATCC 33386.</title>
        <authorList>
            <consortium name="US DOE Joint Genome Institute (JGI-PGF)"/>
            <person name="Lucas S."/>
            <person name="Copeland A."/>
            <person name="Lapidus A."/>
            <person name="Glavina del Rio T."/>
            <person name="Dalin E."/>
            <person name="Tice H."/>
            <person name="Bruce D."/>
            <person name="Goodwin L."/>
            <person name="Pitluck S."/>
            <person name="Kyrpides N."/>
            <person name="Mavromatis K."/>
            <person name="Ivanova N."/>
            <person name="Mikhailova N."/>
            <person name="Sims D."/>
            <person name="Meincke L."/>
            <person name="Brettin T."/>
            <person name="Detter J.C."/>
            <person name="Han C."/>
            <person name="Larimer F."/>
            <person name="Land M."/>
            <person name="Hauser L."/>
            <person name="Markowitz V."/>
            <person name="Cheng J.F."/>
            <person name="Hugenholtz P."/>
            <person name="Woyke T."/>
            <person name="Wu D."/>
            <person name="Eisen J.A."/>
        </authorList>
    </citation>
    <scope>NUCLEOTIDE SEQUENCE [LARGE SCALE GENOMIC DNA]</scope>
    <source>
        <strain evidence="3">ATCC 33386 / NCTC 11300</strain>
    </source>
</reference>
<proteinExistence type="predicted"/>
<dbReference type="EMBL" id="CP001739">
    <property type="protein sequence ID" value="ACZ09836.1"/>
    <property type="molecule type" value="Genomic_DNA"/>
</dbReference>
<organism evidence="2 3">
    <name type="scientific">Sebaldella termitidis (strain ATCC 33386 / NCTC 11300)</name>
    <dbReference type="NCBI Taxonomy" id="526218"/>
    <lineage>
        <taxon>Bacteria</taxon>
        <taxon>Fusobacteriati</taxon>
        <taxon>Fusobacteriota</taxon>
        <taxon>Fusobacteriia</taxon>
        <taxon>Fusobacteriales</taxon>
        <taxon>Leptotrichiaceae</taxon>
        <taxon>Sebaldella</taxon>
    </lineage>
</organism>